<reference evidence="2 3" key="1">
    <citation type="journal article" date="2019" name="Nat. Plants">
        <title>Stout camphor tree genome fills gaps in understanding of flowering plant genome evolution.</title>
        <authorList>
            <person name="Chaw S.M."/>
            <person name="Liu Y.C."/>
            <person name="Wu Y.W."/>
            <person name="Wang H.Y."/>
            <person name="Lin C.I."/>
            <person name="Wu C.S."/>
            <person name="Ke H.M."/>
            <person name="Chang L.Y."/>
            <person name="Hsu C.Y."/>
            <person name="Yang H.T."/>
            <person name="Sudianto E."/>
            <person name="Hsu M.H."/>
            <person name="Wu K.P."/>
            <person name="Wang L.N."/>
            <person name="Leebens-Mack J.H."/>
            <person name="Tsai I.J."/>
        </authorList>
    </citation>
    <scope>NUCLEOTIDE SEQUENCE [LARGE SCALE GENOMIC DNA]</scope>
    <source>
        <strain evidence="3">cv. Chaw 1501</strain>
        <tissue evidence="2">Young leaves</tissue>
    </source>
</reference>
<evidence type="ECO:0000313" key="3">
    <source>
        <dbReference type="Proteomes" id="UP000283530"/>
    </source>
</evidence>
<accession>A0A443NNJ2</accession>
<evidence type="ECO:0000256" key="1">
    <source>
        <dbReference type="SAM" id="MobiDB-lite"/>
    </source>
</evidence>
<sequence>MLAVCMENTGRVEESEKVLSLMRKKQLRRSLGVVGLSKFTGTLKGYNQLLNPVLDEAIEFLRVADLKLEGSSGLRDGSSEDVSVKGSLERPLSVPEI</sequence>
<organism evidence="2 3">
    <name type="scientific">Cinnamomum micranthum f. kanehirae</name>
    <dbReference type="NCBI Taxonomy" id="337451"/>
    <lineage>
        <taxon>Eukaryota</taxon>
        <taxon>Viridiplantae</taxon>
        <taxon>Streptophyta</taxon>
        <taxon>Embryophyta</taxon>
        <taxon>Tracheophyta</taxon>
        <taxon>Spermatophyta</taxon>
        <taxon>Magnoliopsida</taxon>
        <taxon>Magnoliidae</taxon>
        <taxon>Laurales</taxon>
        <taxon>Lauraceae</taxon>
        <taxon>Cinnamomum</taxon>
    </lineage>
</organism>
<dbReference type="Proteomes" id="UP000283530">
    <property type="component" value="Unassembled WGS sequence"/>
</dbReference>
<dbReference type="EMBL" id="QPKB01000003">
    <property type="protein sequence ID" value="RWR80049.1"/>
    <property type="molecule type" value="Genomic_DNA"/>
</dbReference>
<comment type="caution">
    <text evidence="2">The sequence shown here is derived from an EMBL/GenBank/DDBJ whole genome shotgun (WGS) entry which is preliminary data.</text>
</comment>
<dbReference type="AlphaFoldDB" id="A0A443NNJ2"/>
<protein>
    <submittedName>
        <fullName evidence="2">Uncharacterized protein</fullName>
    </submittedName>
</protein>
<dbReference type="Gene3D" id="2.30.30.100">
    <property type="match status" value="1"/>
</dbReference>
<feature type="region of interest" description="Disordered" evidence="1">
    <location>
        <begin position="70"/>
        <end position="97"/>
    </location>
</feature>
<evidence type="ECO:0000313" key="2">
    <source>
        <dbReference type="EMBL" id="RWR80049.1"/>
    </source>
</evidence>
<keyword evidence="3" id="KW-1185">Reference proteome</keyword>
<name>A0A443NNJ2_9MAGN</name>
<dbReference type="OrthoDB" id="2146at2759"/>
<proteinExistence type="predicted"/>
<gene>
    <name evidence="2" type="ORF">CKAN_00866100</name>
</gene>